<proteinExistence type="predicted"/>
<name>A0A3N2ANR6_9MICO</name>
<sequence>MGLRDMLFGKASGQAPPTTRPDVPTRWEVTAQQGRRTGRALRDLTAVLRGQSRSAQVICSYGHPVPPGSTTCAYGHWIG</sequence>
<dbReference type="Proteomes" id="UP000275456">
    <property type="component" value="Unassembled WGS sequence"/>
</dbReference>
<accession>A0A3N2ANR6</accession>
<organism evidence="2 3">
    <name type="scientific">Agrococcus jenensis</name>
    <dbReference type="NCBI Taxonomy" id="46353"/>
    <lineage>
        <taxon>Bacteria</taxon>
        <taxon>Bacillati</taxon>
        <taxon>Actinomycetota</taxon>
        <taxon>Actinomycetes</taxon>
        <taxon>Micrococcales</taxon>
        <taxon>Microbacteriaceae</taxon>
        <taxon>Agrococcus</taxon>
    </lineage>
</organism>
<keyword evidence="3" id="KW-1185">Reference proteome</keyword>
<evidence type="ECO:0000313" key="3">
    <source>
        <dbReference type="Proteomes" id="UP000275456"/>
    </source>
</evidence>
<dbReference type="AlphaFoldDB" id="A0A3N2ANR6"/>
<evidence type="ECO:0000256" key="1">
    <source>
        <dbReference type="SAM" id="MobiDB-lite"/>
    </source>
</evidence>
<comment type="caution">
    <text evidence="2">The sequence shown here is derived from an EMBL/GenBank/DDBJ whole genome shotgun (WGS) entry which is preliminary data.</text>
</comment>
<dbReference type="RefSeq" id="WP_123695881.1">
    <property type="nucleotide sequence ID" value="NZ_RKHJ01000001.1"/>
</dbReference>
<protein>
    <submittedName>
        <fullName evidence="2">Uncharacterized protein</fullName>
    </submittedName>
</protein>
<evidence type="ECO:0000313" key="2">
    <source>
        <dbReference type="EMBL" id="ROR64701.1"/>
    </source>
</evidence>
<feature type="region of interest" description="Disordered" evidence="1">
    <location>
        <begin position="1"/>
        <end position="24"/>
    </location>
</feature>
<gene>
    <name evidence="2" type="ORF">EDD26_0047</name>
</gene>
<dbReference type="EMBL" id="RKHJ01000001">
    <property type="protein sequence ID" value="ROR64701.1"/>
    <property type="molecule type" value="Genomic_DNA"/>
</dbReference>
<reference evidence="2 3" key="1">
    <citation type="submission" date="2018-11" db="EMBL/GenBank/DDBJ databases">
        <title>Sequencing the genomes of 1000 actinobacteria strains.</title>
        <authorList>
            <person name="Klenk H.-P."/>
        </authorList>
    </citation>
    <scope>NUCLEOTIDE SEQUENCE [LARGE SCALE GENOMIC DNA]</scope>
    <source>
        <strain evidence="2 3">DSM 9580</strain>
    </source>
</reference>